<dbReference type="EMBL" id="FN596257">
    <property type="protein sequence ID" value="CCB58748.1"/>
    <property type="molecule type" value="Genomic_DNA"/>
</dbReference>
<proteinExistence type="predicted"/>
<evidence type="ECO:0000256" key="1">
    <source>
        <dbReference type="SAM" id="MobiDB-lite"/>
    </source>
</evidence>
<dbReference type="Proteomes" id="UP000009183">
    <property type="component" value="Chromosome 13"/>
</dbReference>
<dbReference type="InParanoid" id="F6HVN5"/>
<dbReference type="AlphaFoldDB" id="F6HVN5"/>
<accession>F6HVN5</accession>
<reference evidence="3" key="1">
    <citation type="journal article" date="2007" name="Nature">
        <title>The grapevine genome sequence suggests ancestral hexaploidization in major angiosperm phyla.</title>
        <authorList>
            <consortium name="The French-Italian Public Consortium for Grapevine Genome Characterization."/>
            <person name="Jaillon O."/>
            <person name="Aury J.-M."/>
            <person name="Noel B."/>
            <person name="Policriti A."/>
            <person name="Clepet C."/>
            <person name="Casagrande A."/>
            <person name="Choisne N."/>
            <person name="Aubourg S."/>
            <person name="Vitulo N."/>
            <person name="Jubin C."/>
            <person name="Vezzi A."/>
            <person name="Legeai F."/>
            <person name="Hugueney P."/>
            <person name="Dasilva C."/>
            <person name="Horner D."/>
            <person name="Mica E."/>
            <person name="Jublot D."/>
            <person name="Poulain J."/>
            <person name="Bruyere C."/>
            <person name="Billault A."/>
            <person name="Segurens B."/>
            <person name="Gouyvenoux M."/>
            <person name="Ugarte E."/>
            <person name="Cattonaro F."/>
            <person name="Anthouard V."/>
            <person name="Vico V."/>
            <person name="Del Fabbro C."/>
            <person name="Alaux M."/>
            <person name="Di Gaspero G."/>
            <person name="Dumas V."/>
            <person name="Felice N."/>
            <person name="Paillard S."/>
            <person name="Juman I."/>
            <person name="Moroldo M."/>
            <person name="Scalabrin S."/>
            <person name="Canaguier A."/>
            <person name="Le Clainche I."/>
            <person name="Malacrida G."/>
            <person name="Durand E."/>
            <person name="Pesole G."/>
            <person name="Laucou V."/>
            <person name="Chatelet P."/>
            <person name="Merdinoglu D."/>
            <person name="Delledonne M."/>
            <person name="Pezzotti M."/>
            <person name="Lecharny A."/>
            <person name="Scarpelli C."/>
            <person name="Artiguenave F."/>
            <person name="Pe M.E."/>
            <person name="Valle G."/>
            <person name="Morgante M."/>
            <person name="Caboche M."/>
            <person name="Adam-Blondon A.-F."/>
            <person name="Weissenbach J."/>
            <person name="Quetier F."/>
            <person name="Wincker P."/>
        </authorList>
    </citation>
    <scope>NUCLEOTIDE SEQUENCE [LARGE SCALE GENOMIC DNA]</scope>
    <source>
        <strain evidence="3">cv. Pinot noir / PN40024</strain>
    </source>
</reference>
<evidence type="ECO:0000313" key="2">
    <source>
        <dbReference type="EMBL" id="CCB58748.1"/>
    </source>
</evidence>
<gene>
    <name evidence="2" type="ordered locus">VIT_13s0106g00340</name>
</gene>
<feature type="region of interest" description="Disordered" evidence="1">
    <location>
        <begin position="44"/>
        <end position="89"/>
    </location>
</feature>
<sequence>MSYSAFSLEIESNTGSELKVKLQKEHLRQEVIMNLYGYSKGRTKTNLAETSGSSPDHAGDDNLNGQQALEHGEIEGVESTQSRACFSEV</sequence>
<organism evidence="2 3">
    <name type="scientific">Vitis vinifera</name>
    <name type="common">Grape</name>
    <dbReference type="NCBI Taxonomy" id="29760"/>
    <lineage>
        <taxon>Eukaryota</taxon>
        <taxon>Viridiplantae</taxon>
        <taxon>Streptophyta</taxon>
        <taxon>Embryophyta</taxon>
        <taxon>Tracheophyta</taxon>
        <taxon>Spermatophyta</taxon>
        <taxon>Magnoliopsida</taxon>
        <taxon>eudicotyledons</taxon>
        <taxon>Gunneridae</taxon>
        <taxon>Pentapetalae</taxon>
        <taxon>rosids</taxon>
        <taxon>Vitales</taxon>
        <taxon>Vitaceae</taxon>
        <taxon>Viteae</taxon>
        <taxon>Vitis</taxon>
    </lineage>
</organism>
<keyword evidence="3" id="KW-1185">Reference proteome</keyword>
<evidence type="ECO:0000313" key="3">
    <source>
        <dbReference type="Proteomes" id="UP000009183"/>
    </source>
</evidence>
<feature type="compositionally biased region" description="Polar residues" evidence="1">
    <location>
        <begin position="78"/>
        <end position="89"/>
    </location>
</feature>
<name>F6HVN5_VITVI</name>
<dbReference type="HOGENOM" id="CLU_2459249_0_0_1"/>
<protein>
    <submittedName>
        <fullName evidence="2">Uncharacterized protein</fullName>
    </submittedName>
</protein>
<dbReference type="PaxDb" id="29760-VIT_13s0106g00340.t01"/>
<feature type="compositionally biased region" description="Polar residues" evidence="1">
    <location>
        <begin position="44"/>
        <end position="54"/>
    </location>
</feature>